<evidence type="ECO:0000313" key="2">
    <source>
        <dbReference type="EMBL" id="MBB6431300.1"/>
    </source>
</evidence>
<dbReference type="AlphaFoldDB" id="A0A7X0H8L7"/>
<dbReference type="Pfam" id="PF04945">
    <property type="entry name" value="YHS"/>
    <property type="match status" value="1"/>
</dbReference>
<dbReference type="SUPFAM" id="SSF47240">
    <property type="entry name" value="Ferritin-like"/>
    <property type="match status" value="1"/>
</dbReference>
<dbReference type="EMBL" id="JACHGY010000001">
    <property type="protein sequence ID" value="MBB6431300.1"/>
    <property type="molecule type" value="Genomic_DNA"/>
</dbReference>
<protein>
    <submittedName>
        <fullName evidence="2">YHS domain-containing protein</fullName>
    </submittedName>
</protein>
<evidence type="ECO:0000259" key="1">
    <source>
        <dbReference type="Pfam" id="PF04945"/>
    </source>
</evidence>
<sequence>MTAPQALSQADGNVDKNGVAIKGYDPVAYFPDHGGEATKGKKDITAEYNGAVYRFASEANRDVFLSDPEAYAPAYGGWCAYAMADGKPVTVDPKRFEVHDGRLFLFYRDWFTDTLKPWQKDRDTLRDRADRAWSEIVEESEG</sequence>
<reference evidence="2 3" key="1">
    <citation type="submission" date="2020-08" db="EMBL/GenBank/DDBJ databases">
        <title>Genomic Encyclopedia of Type Strains, Phase IV (KMG-IV): sequencing the most valuable type-strain genomes for metagenomic binning, comparative biology and taxonomic classification.</title>
        <authorList>
            <person name="Goeker M."/>
        </authorList>
    </citation>
    <scope>NUCLEOTIDE SEQUENCE [LARGE SCALE GENOMIC DNA]</scope>
    <source>
        <strain evidence="2 3">DSM 103725</strain>
    </source>
</reference>
<keyword evidence="3" id="KW-1185">Reference proteome</keyword>
<feature type="domain" description="YHS" evidence="1">
    <location>
        <begin position="38"/>
        <end position="74"/>
    </location>
</feature>
<comment type="caution">
    <text evidence="2">The sequence shown here is derived from an EMBL/GenBank/DDBJ whole genome shotgun (WGS) entry which is preliminary data.</text>
</comment>
<gene>
    <name evidence="2" type="ORF">HNQ40_003106</name>
</gene>
<proteinExistence type="predicted"/>
<organism evidence="2 3">
    <name type="scientific">Algisphaera agarilytica</name>
    <dbReference type="NCBI Taxonomy" id="1385975"/>
    <lineage>
        <taxon>Bacteria</taxon>
        <taxon>Pseudomonadati</taxon>
        <taxon>Planctomycetota</taxon>
        <taxon>Phycisphaerae</taxon>
        <taxon>Phycisphaerales</taxon>
        <taxon>Phycisphaeraceae</taxon>
        <taxon>Algisphaera</taxon>
    </lineage>
</organism>
<dbReference type="InterPro" id="IPR009078">
    <property type="entry name" value="Ferritin-like_SF"/>
</dbReference>
<dbReference type="NCBIfam" id="NF041384">
    <property type="entry name" value="YHS_seleno_dom"/>
    <property type="match status" value="1"/>
</dbReference>
<dbReference type="Proteomes" id="UP000541810">
    <property type="component" value="Unassembled WGS sequence"/>
</dbReference>
<name>A0A7X0H8L7_9BACT</name>
<evidence type="ECO:0000313" key="3">
    <source>
        <dbReference type="Proteomes" id="UP000541810"/>
    </source>
</evidence>
<accession>A0A7X0H8L7</accession>
<dbReference type="InterPro" id="IPR007029">
    <property type="entry name" value="YHS_dom"/>
</dbReference>